<feature type="non-terminal residue" evidence="1">
    <location>
        <position position="80"/>
    </location>
</feature>
<gene>
    <name evidence="1" type="ORF">HK099_000549</name>
</gene>
<keyword evidence="2" id="KW-1185">Reference proteome</keyword>
<proteinExistence type="predicted"/>
<dbReference type="AlphaFoldDB" id="A0AAD5TUV5"/>
<evidence type="ECO:0000313" key="1">
    <source>
        <dbReference type="EMBL" id="KAJ3206378.1"/>
    </source>
</evidence>
<accession>A0AAD5TUV5</accession>
<dbReference type="EMBL" id="JADGJW010001129">
    <property type="protein sequence ID" value="KAJ3206378.1"/>
    <property type="molecule type" value="Genomic_DNA"/>
</dbReference>
<reference evidence="1" key="1">
    <citation type="submission" date="2020-05" db="EMBL/GenBank/DDBJ databases">
        <title>Phylogenomic resolution of chytrid fungi.</title>
        <authorList>
            <person name="Stajich J.E."/>
            <person name="Amses K."/>
            <person name="Simmons R."/>
            <person name="Seto K."/>
            <person name="Myers J."/>
            <person name="Bonds A."/>
            <person name="Quandt C.A."/>
            <person name="Barry K."/>
            <person name="Liu P."/>
            <person name="Grigoriev I."/>
            <person name="Longcore J.E."/>
            <person name="James T.Y."/>
        </authorList>
    </citation>
    <scope>NUCLEOTIDE SEQUENCE</scope>
    <source>
        <strain evidence="1">JEL0476</strain>
    </source>
</reference>
<organism evidence="1 2">
    <name type="scientific">Clydaea vesicula</name>
    <dbReference type="NCBI Taxonomy" id="447962"/>
    <lineage>
        <taxon>Eukaryota</taxon>
        <taxon>Fungi</taxon>
        <taxon>Fungi incertae sedis</taxon>
        <taxon>Chytridiomycota</taxon>
        <taxon>Chytridiomycota incertae sedis</taxon>
        <taxon>Chytridiomycetes</taxon>
        <taxon>Lobulomycetales</taxon>
        <taxon>Lobulomycetaceae</taxon>
        <taxon>Clydaea</taxon>
    </lineage>
</organism>
<comment type="caution">
    <text evidence="1">The sequence shown here is derived from an EMBL/GenBank/DDBJ whole genome shotgun (WGS) entry which is preliminary data.</text>
</comment>
<sequence length="80" mass="9557">MTKAQRRILKTVEKINNNHKDRRILLKNIKKVPNIDTETGISKPVLENKFWKTVGNMKVYKNTSNGVRHRKIPLRNHLWR</sequence>
<name>A0AAD5TUV5_9FUNG</name>
<protein>
    <submittedName>
        <fullName evidence="1">Uncharacterized protein</fullName>
    </submittedName>
</protein>
<dbReference type="Proteomes" id="UP001211065">
    <property type="component" value="Unassembled WGS sequence"/>
</dbReference>
<evidence type="ECO:0000313" key="2">
    <source>
        <dbReference type="Proteomes" id="UP001211065"/>
    </source>
</evidence>